<dbReference type="Proteomes" id="UP000070054">
    <property type="component" value="Unassembled WGS sequence"/>
</dbReference>
<evidence type="ECO:0000259" key="6">
    <source>
        <dbReference type="Pfam" id="PF08547"/>
    </source>
</evidence>
<comment type="subcellular location">
    <subcellularLocation>
        <location evidence="1">Mitochondrion</location>
    </subcellularLocation>
</comment>
<dbReference type="InterPro" id="IPR013857">
    <property type="entry name" value="NADH-UbQ_OxRdtase-assoc_prot30"/>
</dbReference>
<comment type="caution">
    <text evidence="7">The sequence shown here is derived from an EMBL/GenBank/DDBJ whole genome shotgun (WGS) entry which is preliminary data.</text>
</comment>
<keyword evidence="4" id="KW-0143">Chaperone</keyword>
<dbReference type="OrthoDB" id="42561at2759"/>
<dbReference type="InterPro" id="IPR039131">
    <property type="entry name" value="NDUFAF1"/>
</dbReference>
<feature type="compositionally biased region" description="Low complexity" evidence="5">
    <location>
        <begin position="101"/>
        <end position="118"/>
    </location>
</feature>
<dbReference type="GO" id="GO:0006120">
    <property type="term" value="P:mitochondrial electron transport, NADH to ubiquinone"/>
    <property type="evidence" value="ECO:0007669"/>
    <property type="project" value="TreeGrafter"/>
</dbReference>
<proteinExistence type="inferred from homology"/>
<reference evidence="7 8" key="1">
    <citation type="submission" date="2014-02" db="EMBL/GenBank/DDBJ databases">
        <title>The genome sequence of Colletotrichum nymphaeae SA-01.</title>
        <authorList>
            <person name="Baroncelli R."/>
            <person name="Thon M.R."/>
        </authorList>
    </citation>
    <scope>NUCLEOTIDE SEQUENCE [LARGE SCALE GENOMIC DNA]</scope>
    <source>
        <strain evidence="7 8">SA-01</strain>
    </source>
</reference>
<feature type="region of interest" description="Disordered" evidence="5">
    <location>
        <begin position="272"/>
        <end position="304"/>
    </location>
</feature>
<accession>A0A135SPE5</accession>
<dbReference type="GO" id="GO:0010257">
    <property type="term" value="P:NADH dehydrogenase complex assembly"/>
    <property type="evidence" value="ECO:0007669"/>
    <property type="project" value="TreeGrafter"/>
</dbReference>
<dbReference type="SUPFAM" id="SSF49785">
    <property type="entry name" value="Galactose-binding domain-like"/>
    <property type="match status" value="1"/>
</dbReference>
<evidence type="ECO:0000256" key="3">
    <source>
        <dbReference type="ARBA" id="ARBA00023128"/>
    </source>
</evidence>
<gene>
    <name evidence="7" type="ORF">CNYM01_11329</name>
</gene>
<dbReference type="PANTHER" id="PTHR13194">
    <property type="entry name" value="COMPLEX I INTERMEDIATE-ASSOCIATED PROTEIN 30"/>
    <property type="match status" value="1"/>
</dbReference>
<dbReference type="InterPro" id="IPR008979">
    <property type="entry name" value="Galactose-bd-like_sf"/>
</dbReference>
<evidence type="ECO:0000256" key="5">
    <source>
        <dbReference type="SAM" id="MobiDB-lite"/>
    </source>
</evidence>
<dbReference type="PANTHER" id="PTHR13194:SF18">
    <property type="entry name" value="COMPLEX I INTERMEDIATE-ASSOCIATED PROTEIN 30, MITOCHONDRIAL"/>
    <property type="match status" value="1"/>
</dbReference>
<sequence length="304" mass="34100">MRATPSLMAKGIFSRTMDEFKRRASIGRFRLRTKYPYLDCTGQESLRNIATVAKAEGIKGPSGPYILQDFRAPGSTDDCKLMSDQEIGGFSHSALEWVSSSPSSTATTTSPQSTPTTSAGHARFHGTISTDLPKNDPKIQRTGFAAWRTPDQKPTLFGKAVWDIDPYSYLAMRVKSDGRSYFINLQTDSVVPTDLHQHRLFAKRPGEWETVFVKWNEFVRTNHGFVIEPQTEMLRSKVTTVGVGLTDRVPGPFELCIERIWATNDVDEVDGGSESDILAADEARETRESELRNRQGESIRWKET</sequence>
<dbReference type="GO" id="GO:0051082">
    <property type="term" value="F:unfolded protein binding"/>
    <property type="evidence" value="ECO:0007669"/>
    <property type="project" value="TreeGrafter"/>
</dbReference>
<evidence type="ECO:0000256" key="2">
    <source>
        <dbReference type="ARBA" id="ARBA00007884"/>
    </source>
</evidence>
<dbReference type="AlphaFoldDB" id="A0A135SPE5"/>
<evidence type="ECO:0000256" key="1">
    <source>
        <dbReference type="ARBA" id="ARBA00004173"/>
    </source>
</evidence>
<dbReference type="EMBL" id="JEMN01001425">
    <property type="protein sequence ID" value="KXH37725.1"/>
    <property type="molecule type" value="Genomic_DNA"/>
</dbReference>
<evidence type="ECO:0000313" key="8">
    <source>
        <dbReference type="Proteomes" id="UP000070054"/>
    </source>
</evidence>
<dbReference type="Pfam" id="PF08547">
    <property type="entry name" value="CIA30"/>
    <property type="match status" value="1"/>
</dbReference>
<name>A0A135SPE5_9PEZI</name>
<evidence type="ECO:0000256" key="4">
    <source>
        <dbReference type="ARBA" id="ARBA00023186"/>
    </source>
</evidence>
<protein>
    <submittedName>
        <fullName evidence="7">Complex I intermediate-associated protein 30</fullName>
    </submittedName>
</protein>
<feature type="region of interest" description="Disordered" evidence="5">
    <location>
        <begin position="101"/>
        <end position="137"/>
    </location>
</feature>
<keyword evidence="8" id="KW-1185">Reference proteome</keyword>
<dbReference type="GO" id="GO:0005739">
    <property type="term" value="C:mitochondrion"/>
    <property type="evidence" value="ECO:0007669"/>
    <property type="project" value="UniProtKB-SubCell"/>
</dbReference>
<feature type="domain" description="NADH:ubiquinone oxidoreductase intermediate-associated protein 30" evidence="6">
    <location>
        <begin position="69"/>
        <end position="257"/>
    </location>
</feature>
<comment type="similarity">
    <text evidence="2">Belongs to the CIA30 family.</text>
</comment>
<feature type="compositionally biased region" description="Basic and acidic residues" evidence="5">
    <location>
        <begin position="281"/>
        <end position="304"/>
    </location>
</feature>
<keyword evidence="3" id="KW-0496">Mitochondrion</keyword>
<evidence type="ECO:0000313" key="7">
    <source>
        <dbReference type="EMBL" id="KXH37725.1"/>
    </source>
</evidence>
<organism evidence="7 8">
    <name type="scientific">Colletotrichum nymphaeae SA-01</name>
    <dbReference type="NCBI Taxonomy" id="1460502"/>
    <lineage>
        <taxon>Eukaryota</taxon>
        <taxon>Fungi</taxon>
        <taxon>Dikarya</taxon>
        <taxon>Ascomycota</taxon>
        <taxon>Pezizomycotina</taxon>
        <taxon>Sordariomycetes</taxon>
        <taxon>Hypocreomycetidae</taxon>
        <taxon>Glomerellales</taxon>
        <taxon>Glomerellaceae</taxon>
        <taxon>Colletotrichum</taxon>
        <taxon>Colletotrichum acutatum species complex</taxon>
    </lineage>
</organism>